<dbReference type="EMBL" id="CAMPGE010029348">
    <property type="protein sequence ID" value="CAI2386811.1"/>
    <property type="molecule type" value="Genomic_DNA"/>
</dbReference>
<feature type="coiled-coil region" evidence="1">
    <location>
        <begin position="156"/>
        <end position="283"/>
    </location>
</feature>
<sequence length="507" mass="58743">MGELRQNIRNDNTICLCQICYNMNYSEQAEALVSSEGIVVILQVIQQSLKYINEFGPPSDQRDTFIASIREQMEHFAENLWRSQDGSLVSQPQSLENEVRKIYHQMQTSQVLKDFVMRRFCASQLRIANGEELQMDPVDLKDKLTAEFEEKIGTCKDQFKELIQKMREKKDQEIERLNTEHDQETQAVEERWRLNLEEVSKQKEELELANQRHIEELQEKDLEYAEMQERLTQEKAQVVINNADLNSKIGDLEAKLEESSAQLAKLETENIDLKTTCDKLKEDSFKLLTEGKCLVDNKNNIILDLSDQMQVDFLHQNSDKRLPDCNELKVDSLPEREPEIFSIMTDMFPSKVRRLDLNCKNSANLQLEEFIDKITCLSYKISEALFLYNFNVKAEDMNTIFESFKEKKCIAFCNCVIDIKDIPDFEDSLKGTKIKTLNFAKSGQKAKSNWSEHPERLENLIKGLANCEDLKTSLEIIYLTKCGLSETKVKEIQDQNGLGNLVLKLSL</sequence>
<dbReference type="AlphaFoldDB" id="A0AAD2DBV8"/>
<reference evidence="2" key="1">
    <citation type="submission" date="2023-07" db="EMBL/GenBank/DDBJ databases">
        <authorList>
            <consortium name="AG Swart"/>
            <person name="Singh M."/>
            <person name="Singh A."/>
            <person name="Seah K."/>
            <person name="Emmerich C."/>
        </authorList>
    </citation>
    <scope>NUCLEOTIDE SEQUENCE</scope>
    <source>
        <strain evidence="2">DP1</strain>
    </source>
</reference>
<proteinExistence type="predicted"/>
<protein>
    <submittedName>
        <fullName evidence="2">Uncharacterized protein</fullName>
    </submittedName>
</protein>
<dbReference type="Proteomes" id="UP001295684">
    <property type="component" value="Unassembled WGS sequence"/>
</dbReference>
<evidence type="ECO:0000313" key="2">
    <source>
        <dbReference type="EMBL" id="CAI2386811.1"/>
    </source>
</evidence>
<evidence type="ECO:0000313" key="3">
    <source>
        <dbReference type="Proteomes" id="UP001295684"/>
    </source>
</evidence>
<organism evidence="2 3">
    <name type="scientific">Euplotes crassus</name>
    <dbReference type="NCBI Taxonomy" id="5936"/>
    <lineage>
        <taxon>Eukaryota</taxon>
        <taxon>Sar</taxon>
        <taxon>Alveolata</taxon>
        <taxon>Ciliophora</taxon>
        <taxon>Intramacronucleata</taxon>
        <taxon>Spirotrichea</taxon>
        <taxon>Hypotrichia</taxon>
        <taxon>Euplotida</taxon>
        <taxon>Euplotidae</taxon>
        <taxon>Moneuplotes</taxon>
    </lineage>
</organism>
<keyword evidence="1" id="KW-0175">Coiled coil</keyword>
<evidence type="ECO:0000256" key="1">
    <source>
        <dbReference type="SAM" id="Coils"/>
    </source>
</evidence>
<keyword evidence="3" id="KW-1185">Reference proteome</keyword>
<gene>
    <name evidence="2" type="ORF">ECRASSUSDP1_LOCUS28436</name>
</gene>
<name>A0AAD2DBV8_EUPCR</name>
<comment type="caution">
    <text evidence="2">The sequence shown here is derived from an EMBL/GenBank/DDBJ whole genome shotgun (WGS) entry which is preliminary data.</text>
</comment>
<accession>A0AAD2DBV8</accession>